<comment type="caution">
    <text evidence="1">The sequence shown here is derived from an EMBL/GenBank/DDBJ whole genome shotgun (WGS) entry which is preliminary data.</text>
</comment>
<dbReference type="AlphaFoldDB" id="X0VLG3"/>
<sequence length="155" mass="16324">MRKIPRLGLLMGLLMVGVLLVAAIPAAVEGQAAPRMTAYGVAYLDGVEADEGTEVKIYIGFDTTATATTMVDTFGGTEPDGTYGGVTVLSTEGRIGESLRYTVGGYEVVTMDKDPLTGDPNPTTPIFCLTNQDVDLWALREEAPEVTTNAASSKT</sequence>
<gene>
    <name evidence="1" type="ORF">S01H1_45033</name>
</gene>
<dbReference type="EMBL" id="BARS01028750">
    <property type="protein sequence ID" value="GAG12012.1"/>
    <property type="molecule type" value="Genomic_DNA"/>
</dbReference>
<accession>X0VLG3</accession>
<protein>
    <submittedName>
        <fullName evidence="1">Uncharacterized protein</fullName>
    </submittedName>
</protein>
<proteinExistence type="predicted"/>
<name>X0VLG3_9ZZZZ</name>
<organism evidence="1">
    <name type="scientific">marine sediment metagenome</name>
    <dbReference type="NCBI Taxonomy" id="412755"/>
    <lineage>
        <taxon>unclassified sequences</taxon>
        <taxon>metagenomes</taxon>
        <taxon>ecological metagenomes</taxon>
    </lineage>
</organism>
<feature type="non-terminal residue" evidence="1">
    <location>
        <position position="155"/>
    </location>
</feature>
<reference evidence="1" key="1">
    <citation type="journal article" date="2014" name="Front. Microbiol.">
        <title>High frequency of phylogenetically diverse reductive dehalogenase-homologous genes in deep subseafloor sedimentary metagenomes.</title>
        <authorList>
            <person name="Kawai M."/>
            <person name="Futagami T."/>
            <person name="Toyoda A."/>
            <person name="Takaki Y."/>
            <person name="Nishi S."/>
            <person name="Hori S."/>
            <person name="Arai W."/>
            <person name="Tsubouchi T."/>
            <person name="Morono Y."/>
            <person name="Uchiyama I."/>
            <person name="Ito T."/>
            <person name="Fujiyama A."/>
            <person name="Inagaki F."/>
            <person name="Takami H."/>
        </authorList>
    </citation>
    <scope>NUCLEOTIDE SEQUENCE</scope>
    <source>
        <strain evidence="1">Expedition CK06-06</strain>
    </source>
</reference>
<evidence type="ECO:0000313" key="1">
    <source>
        <dbReference type="EMBL" id="GAG12012.1"/>
    </source>
</evidence>